<dbReference type="InterPro" id="IPR001647">
    <property type="entry name" value="HTH_TetR"/>
</dbReference>
<organism evidence="6 7">
    <name type="scientific">Telluria antibiotica</name>
    <dbReference type="NCBI Taxonomy" id="2717319"/>
    <lineage>
        <taxon>Bacteria</taxon>
        <taxon>Pseudomonadati</taxon>
        <taxon>Pseudomonadota</taxon>
        <taxon>Betaproteobacteria</taxon>
        <taxon>Burkholderiales</taxon>
        <taxon>Oxalobacteraceae</taxon>
        <taxon>Telluria group</taxon>
        <taxon>Telluria</taxon>
    </lineage>
</organism>
<sequence length="202" mass="21072">MRYSSNHKAETRQRIIGEAARRFRKHGIEGTGLVPLMKALGLTHGGFYAHFESKDALVQASLEAAAEQTLERWQAPPAAAPTAVPMPEPATPAGDEPVRAVIDDYLSTRHRDEPGEGCPLPTLAAELGLRGQPSATADAMIEHMTALLADCRLAAGPGDGGIVALAAMVGALTLARAVSDRAASDGILATVRAALQPGPREA</sequence>
<reference evidence="6 7" key="1">
    <citation type="submission" date="2020-03" db="EMBL/GenBank/DDBJ databases">
        <title>Genome sequence of strain Massilia sp. TW-1.</title>
        <authorList>
            <person name="Chaudhary D.K."/>
        </authorList>
    </citation>
    <scope>NUCLEOTIDE SEQUENCE [LARGE SCALE GENOMIC DNA]</scope>
    <source>
        <strain evidence="6 7">TW-1</strain>
    </source>
</reference>
<dbReference type="InterPro" id="IPR036271">
    <property type="entry name" value="Tet_transcr_reg_TetR-rel_C_sf"/>
</dbReference>
<name>A0ABX0P7Z7_9BURK</name>
<proteinExistence type="predicted"/>
<keyword evidence="7" id="KW-1185">Reference proteome</keyword>
<dbReference type="SUPFAM" id="SSF46689">
    <property type="entry name" value="Homeodomain-like"/>
    <property type="match status" value="1"/>
</dbReference>
<dbReference type="PANTHER" id="PTHR47506:SF7">
    <property type="entry name" value="TRANSCRIPTIONAL REGULATORY PROTEIN"/>
    <property type="match status" value="1"/>
</dbReference>
<dbReference type="Pfam" id="PF00440">
    <property type="entry name" value="TetR_N"/>
    <property type="match status" value="1"/>
</dbReference>
<evidence type="ECO:0000256" key="4">
    <source>
        <dbReference type="PROSITE-ProRule" id="PRU00335"/>
    </source>
</evidence>
<comment type="caution">
    <text evidence="6">The sequence shown here is derived from an EMBL/GenBank/DDBJ whole genome shotgun (WGS) entry which is preliminary data.</text>
</comment>
<keyword evidence="2 4" id="KW-0238">DNA-binding</keyword>
<evidence type="ECO:0000256" key="1">
    <source>
        <dbReference type="ARBA" id="ARBA00023015"/>
    </source>
</evidence>
<keyword evidence="1" id="KW-0805">Transcription regulation</keyword>
<gene>
    <name evidence="6" type="ORF">HAV22_03920</name>
</gene>
<feature type="DNA-binding region" description="H-T-H motif" evidence="4">
    <location>
        <begin position="32"/>
        <end position="51"/>
    </location>
</feature>
<dbReference type="InterPro" id="IPR009057">
    <property type="entry name" value="Homeodomain-like_sf"/>
</dbReference>
<protein>
    <submittedName>
        <fullName evidence="6">TetR/AcrR family transcriptional regulator</fullName>
    </submittedName>
</protein>
<evidence type="ECO:0000256" key="2">
    <source>
        <dbReference type="ARBA" id="ARBA00023125"/>
    </source>
</evidence>
<dbReference type="Gene3D" id="1.10.357.10">
    <property type="entry name" value="Tetracycline Repressor, domain 2"/>
    <property type="match status" value="1"/>
</dbReference>
<accession>A0ABX0P7Z7</accession>
<evidence type="ECO:0000313" key="6">
    <source>
        <dbReference type="EMBL" id="NIA52799.1"/>
    </source>
</evidence>
<evidence type="ECO:0000313" key="7">
    <source>
        <dbReference type="Proteomes" id="UP000716322"/>
    </source>
</evidence>
<evidence type="ECO:0000259" key="5">
    <source>
        <dbReference type="PROSITE" id="PS50977"/>
    </source>
</evidence>
<dbReference type="Proteomes" id="UP000716322">
    <property type="component" value="Unassembled WGS sequence"/>
</dbReference>
<dbReference type="PRINTS" id="PR00455">
    <property type="entry name" value="HTHTETR"/>
</dbReference>
<dbReference type="SUPFAM" id="SSF48498">
    <property type="entry name" value="Tetracyclin repressor-like, C-terminal domain"/>
    <property type="match status" value="1"/>
</dbReference>
<feature type="domain" description="HTH tetR-type" evidence="5">
    <location>
        <begin position="9"/>
        <end position="69"/>
    </location>
</feature>
<keyword evidence="3" id="KW-0804">Transcription</keyword>
<evidence type="ECO:0000256" key="3">
    <source>
        <dbReference type="ARBA" id="ARBA00023163"/>
    </source>
</evidence>
<dbReference type="PROSITE" id="PS50977">
    <property type="entry name" value="HTH_TETR_2"/>
    <property type="match status" value="1"/>
</dbReference>
<dbReference type="EMBL" id="JAAQOM010000002">
    <property type="protein sequence ID" value="NIA52799.1"/>
    <property type="molecule type" value="Genomic_DNA"/>
</dbReference>
<dbReference type="PANTHER" id="PTHR47506">
    <property type="entry name" value="TRANSCRIPTIONAL REGULATORY PROTEIN"/>
    <property type="match status" value="1"/>
</dbReference>
<dbReference type="Gene3D" id="1.10.10.60">
    <property type="entry name" value="Homeodomain-like"/>
    <property type="match status" value="1"/>
</dbReference>
<dbReference type="RefSeq" id="WP_166856720.1">
    <property type="nucleotide sequence ID" value="NZ_JAAQOM010000002.1"/>
</dbReference>